<dbReference type="GO" id="GO:0003924">
    <property type="term" value="F:GTPase activity"/>
    <property type="evidence" value="ECO:0007669"/>
    <property type="project" value="InterPro"/>
</dbReference>
<evidence type="ECO:0000313" key="5">
    <source>
        <dbReference type="EMBL" id="KAH6659023.1"/>
    </source>
</evidence>
<evidence type="ECO:0000256" key="3">
    <source>
        <dbReference type="PIRSR" id="PIRSR606689-1"/>
    </source>
</evidence>
<feature type="binding site" evidence="3">
    <location>
        <begin position="166"/>
        <end position="173"/>
    </location>
    <ligand>
        <name>GTP</name>
        <dbReference type="ChEBI" id="CHEBI:37565"/>
    </ligand>
</feature>
<dbReference type="GeneID" id="70125669"/>
<dbReference type="GO" id="GO:0046872">
    <property type="term" value="F:metal ion binding"/>
    <property type="evidence" value="ECO:0007669"/>
    <property type="project" value="UniProtKB-KW"/>
</dbReference>
<keyword evidence="4" id="KW-0479">Metal-binding</keyword>
<dbReference type="SMART" id="SM00178">
    <property type="entry name" value="SAR"/>
    <property type="match status" value="1"/>
</dbReference>
<evidence type="ECO:0000256" key="2">
    <source>
        <dbReference type="ARBA" id="ARBA00023134"/>
    </source>
</evidence>
<dbReference type="AlphaFoldDB" id="A0A9P8UV96"/>
<organism evidence="5 6">
    <name type="scientific">Truncatella angustata</name>
    <dbReference type="NCBI Taxonomy" id="152316"/>
    <lineage>
        <taxon>Eukaryota</taxon>
        <taxon>Fungi</taxon>
        <taxon>Dikarya</taxon>
        <taxon>Ascomycota</taxon>
        <taxon>Pezizomycotina</taxon>
        <taxon>Sordariomycetes</taxon>
        <taxon>Xylariomycetidae</taxon>
        <taxon>Amphisphaeriales</taxon>
        <taxon>Sporocadaceae</taxon>
        <taxon>Truncatella</taxon>
    </lineage>
</organism>
<evidence type="ECO:0000256" key="4">
    <source>
        <dbReference type="PIRSR" id="PIRSR606689-2"/>
    </source>
</evidence>
<comment type="caution">
    <text evidence="5">The sequence shown here is derived from an EMBL/GenBank/DDBJ whole genome shotgun (WGS) entry which is preliminary data.</text>
</comment>
<protein>
    <submittedName>
        <fullName evidence="5">ADP-ribosylation factor family-domain-containing protein</fullName>
    </submittedName>
</protein>
<dbReference type="InterPro" id="IPR027417">
    <property type="entry name" value="P-loop_NTPase"/>
</dbReference>
<dbReference type="Proteomes" id="UP000758603">
    <property type="component" value="Unassembled WGS sequence"/>
</dbReference>
<feature type="binding site" evidence="4">
    <location>
        <position position="63"/>
    </location>
    <ligand>
        <name>Mg(2+)</name>
        <dbReference type="ChEBI" id="CHEBI:18420"/>
    </ligand>
</feature>
<feature type="binding site" evidence="3">
    <location>
        <begin position="56"/>
        <end position="63"/>
    </location>
    <ligand>
        <name>GTP</name>
        <dbReference type="ChEBI" id="CHEBI:37565"/>
    </ligand>
</feature>
<dbReference type="SMART" id="SM00177">
    <property type="entry name" value="ARF"/>
    <property type="match status" value="1"/>
</dbReference>
<feature type="binding site" evidence="3">
    <location>
        <position position="106"/>
    </location>
    <ligand>
        <name>GTP</name>
        <dbReference type="ChEBI" id="CHEBI:37565"/>
    </ligand>
</feature>
<reference evidence="5" key="1">
    <citation type="journal article" date="2021" name="Nat. Commun.">
        <title>Genetic determinants of endophytism in the Arabidopsis root mycobiome.</title>
        <authorList>
            <person name="Mesny F."/>
            <person name="Miyauchi S."/>
            <person name="Thiergart T."/>
            <person name="Pickel B."/>
            <person name="Atanasova L."/>
            <person name="Karlsson M."/>
            <person name="Huettel B."/>
            <person name="Barry K.W."/>
            <person name="Haridas S."/>
            <person name="Chen C."/>
            <person name="Bauer D."/>
            <person name="Andreopoulos W."/>
            <person name="Pangilinan J."/>
            <person name="LaButti K."/>
            <person name="Riley R."/>
            <person name="Lipzen A."/>
            <person name="Clum A."/>
            <person name="Drula E."/>
            <person name="Henrissat B."/>
            <person name="Kohler A."/>
            <person name="Grigoriev I.V."/>
            <person name="Martin F.M."/>
            <person name="Hacquard S."/>
        </authorList>
    </citation>
    <scope>NUCLEOTIDE SEQUENCE</scope>
    <source>
        <strain evidence="5">MPI-SDFR-AT-0073</strain>
    </source>
</reference>
<dbReference type="SUPFAM" id="SSF52540">
    <property type="entry name" value="P-loop containing nucleoside triphosphate hydrolases"/>
    <property type="match status" value="1"/>
</dbReference>
<keyword evidence="2 3" id="KW-0342">GTP-binding</keyword>
<dbReference type="PANTHER" id="PTHR11711">
    <property type="entry name" value="ADP RIBOSYLATION FACTOR-RELATED"/>
    <property type="match status" value="1"/>
</dbReference>
<dbReference type="Gene3D" id="3.40.50.300">
    <property type="entry name" value="P-loop containing nucleotide triphosphate hydrolases"/>
    <property type="match status" value="1"/>
</dbReference>
<evidence type="ECO:0000256" key="1">
    <source>
        <dbReference type="ARBA" id="ARBA00022741"/>
    </source>
</evidence>
<keyword evidence="6" id="KW-1185">Reference proteome</keyword>
<dbReference type="RefSeq" id="XP_045963154.1">
    <property type="nucleotide sequence ID" value="XM_046096777.1"/>
</dbReference>
<accession>A0A9P8UV96</accession>
<dbReference type="InterPro" id="IPR006689">
    <property type="entry name" value="Small_GTPase_ARF/SAR"/>
</dbReference>
<dbReference type="OrthoDB" id="414781at2759"/>
<gene>
    <name evidence="5" type="ORF">BKA67DRAFT_4142</name>
</gene>
<name>A0A9P8UV96_9PEZI</name>
<keyword evidence="4" id="KW-0460">Magnesium</keyword>
<dbReference type="Pfam" id="PF00025">
    <property type="entry name" value="Arf"/>
    <property type="match status" value="1"/>
</dbReference>
<sequence length="255" mass="28386">MSHPFVEALRPQKRNVSWTDWLRTQLSRLGIGGSTTPPLLHLFDYLPKQKHILITGLDAAGKSTLLRKYLSPNGDEGVVTHRPALGCLVEETCHGNVYFYTLDLGGGRPRAVMNMEREIIADMDAVVWVLDSTDRDRLVEAKEEMARMICGAAGLGRDKPVLLLANKQQVFTEKGDCVPAIEYSEAGNLFVHVLGDRRWYVEDTDLICGLGVWPAFVWLGDDVGNFGEERQPVEDWAKAVRTALHGAQKTGLVRC</sequence>
<dbReference type="EMBL" id="JAGPXC010000001">
    <property type="protein sequence ID" value="KAH6659023.1"/>
    <property type="molecule type" value="Genomic_DNA"/>
</dbReference>
<keyword evidence="1 3" id="KW-0547">Nucleotide-binding</keyword>
<evidence type="ECO:0000313" key="6">
    <source>
        <dbReference type="Proteomes" id="UP000758603"/>
    </source>
</evidence>
<dbReference type="GO" id="GO:0005525">
    <property type="term" value="F:GTP binding"/>
    <property type="evidence" value="ECO:0007669"/>
    <property type="project" value="UniProtKB-KW"/>
</dbReference>
<dbReference type="InterPro" id="IPR024156">
    <property type="entry name" value="Small_GTPase_ARF"/>
</dbReference>
<dbReference type="PROSITE" id="PS51417">
    <property type="entry name" value="ARF"/>
    <property type="match status" value="1"/>
</dbReference>
<proteinExistence type="predicted"/>